<dbReference type="Proteomes" id="UP000199072">
    <property type="component" value="Unassembled WGS sequence"/>
</dbReference>
<keyword evidence="2" id="KW-1185">Reference proteome</keyword>
<dbReference type="RefSeq" id="WP_091155484.1">
    <property type="nucleotide sequence ID" value="NZ_FNAI01000018.1"/>
</dbReference>
<proteinExistence type="predicted"/>
<name>A0A1G7L6A0_9SPHI</name>
<evidence type="ECO:0000313" key="1">
    <source>
        <dbReference type="EMBL" id="SDF45008.1"/>
    </source>
</evidence>
<dbReference type="OrthoDB" id="798093at2"/>
<reference evidence="1 2" key="1">
    <citation type="submission" date="2016-10" db="EMBL/GenBank/DDBJ databases">
        <authorList>
            <person name="de Groot N.N."/>
        </authorList>
    </citation>
    <scope>NUCLEOTIDE SEQUENCE [LARGE SCALE GENOMIC DNA]</scope>
    <source>
        <strain evidence="1 2">47C3B</strain>
    </source>
</reference>
<gene>
    <name evidence="1" type="ORF">SAMN05216464_11854</name>
</gene>
<evidence type="ECO:0000313" key="2">
    <source>
        <dbReference type="Proteomes" id="UP000199072"/>
    </source>
</evidence>
<dbReference type="STRING" id="1391627.SAMN05216464_11854"/>
<accession>A0A1G7L6A0</accession>
<protein>
    <submittedName>
        <fullName evidence="1">Uncharacterized protein</fullName>
    </submittedName>
</protein>
<organism evidence="1 2">
    <name type="scientific">Mucilaginibacter pineti</name>
    <dbReference type="NCBI Taxonomy" id="1391627"/>
    <lineage>
        <taxon>Bacteria</taxon>
        <taxon>Pseudomonadati</taxon>
        <taxon>Bacteroidota</taxon>
        <taxon>Sphingobacteriia</taxon>
        <taxon>Sphingobacteriales</taxon>
        <taxon>Sphingobacteriaceae</taxon>
        <taxon>Mucilaginibacter</taxon>
    </lineage>
</organism>
<dbReference type="AlphaFoldDB" id="A0A1G7L6A0"/>
<dbReference type="EMBL" id="FNAI01000018">
    <property type="protein sequence ID" value="SDF45008.1"/>
    <property type="molecule type" value="Genomic_DNA"/>
</dbReference>
<sequence length="128" mass="14707">MKRKSLYSRLRAALGAVLQYWGDHADSLAAMKKLYVREYADEKGGPCKVILGISSYGSLFRITQVFYNGGVYSREENWLASYGWHFNGHLTALGRGTCYLMFNPLHRSVCLEIYNDADERILEHYTQI</sequence>